<gene>
    <name evidence="2" type="ORF">GCM10007205_12150</name>
</gene>
<dbReference type="AlphaFoldDB" id="A0A8J2ULZ9"/>
<reference evidence="2" key="2">
    <citation type="submission" date="2020-09" db="EMBL/GenBank/DDBJ databases">
        <authorList>
            <person name="Sun Q."/>
            <person name="Sedlacek I."/>
        </authorList>
    </citation>
    <scope>NUCLEOTIDE SEQUENCE</scope>
    <source>
        <strain evidence="2">CCM 7086</strain>
    </source>
</reference>
<accession>A0A8J2ULZ9</accession>
<keyword evidence="1" id="KW-0812">Transmembrane</keyword>
<evidence type="ECO:0000313" key="3">
    <source>
        <dbReference type="Proteomes" id="UP000620266"/>
    </source>
</evidence>
<protein>
    <recommendedName>
        <fullName evidence="4">DUF3619 domain-containing protein</fullName>
    </recommendedName>
</protein>
<reference evidence="2" key="1">
    <citation type="journal article" date="2014" name="Int. J. Syst. Evol. Microbiol.">
        <title>Complete genome sequence of Corynebacterium casei LMG S-19264T (=DSM 44701T), isolated from a smear-ripened cheese.</title>
        <authorList>
            <consortium name="US DOE Joint Genome Institute (JGI-PGF)"/>
            <person name="Walter F."/>
            <person name="Albersmeier A."/>
            <person name="Kalinowski J."/>
            <person name="Ruckert C."/>
        </authorList>
    </citation>
    <scope>NUCLEOTIDE SEQUENCE</scope>
    <source>
        <strain evidence="2">CCM 7086</strain>
    </source>
</reference>
<sequence length="137" mass="15428">MNAEKELRTAYRLRHALDERSNDLPPATRERLAAARRTALSRRKAETEATQYAMQAAGMPRLRLPSMGDPRAWFGRLGLALPLAALVFGLIGIYQHEQRQQIIDTAELDAEVLTDELPISAWLDHGFEAFVSREGQD</sequence>
<dbReference type="EMBL" id="BMCG01000002">
    <property type="protein sequence ID" value="GGC04509.1"/>
    <property type="molecule type" value="Genomic_DNA"/>
</dbReference>
<dbReference type="Proteomes" id="UP000620266">
    <property type="component" value="Unassembled WGS sequence"/>
</dbReference>
<evidence type="ECO:0000256" key="1">
    <source>
        <dbReference type="SAM" id="Phobius"/>
    </source>
</evidence>
<organism evidence="2 3">
    <name type="scientific">Oxalicibacterium flavum</name>
    <dbReference type="NCBI Taxonomy" id="179467"/>
    <lineage>
        <taxon>Bacteria</taxon>
        <taxon>Pseudomonadati</taxon>
        <taxon>Pseudomonadota</taxon>
        <taxon>Betaproteobacteria</taxon>
        <taxon>Burkholderiales</taxon>
        <taxon>Oxalobacteraceae</taxon>
        <taxon>Oxalicibacterium</taxon>
    </lineage>
</organism>
<name>A0A8J2ULZ9_9BURK</name>
<evidence type="ECO:0008006" key="4">
    <source>
        <dbReference type="Google" id="ProtNLM"/>
    </source>
</evidence>
<dbReference type="InterPro" id="IPR022064">
    <property type="entry name" value="DUF3619"/>
</dbReference>
<comment type="caution">
    <text evidence="2">The sequence shown here is derived from an EMBL/GenBank/DDBJ whole genome shotgun (WGS) entry which is preliminary data.</text>
</comment>
<evidence type="ECO:0000313" key="2">
    <source>
        <dbReference type="EMBL" id="GGC04509.1"/>
    </source>
</evidence>
<dbReference type="RefSeq" id="WP_188395288.1">
    <property type="nucleotide sequence ID" value="NZ_BMCG01000002.1"/>
</dbReference>
<keyword evidence="1" id="KW-1133">Transmembrane helix</keyword>
<keyword evidence="1" id="KW-0472">Membrane</keyword>
<keyword evidence="3" id="KW-1185">Reference proteome</keyword>
<dbReference type="Pfam" id="PF12279">
    <property type="entry name" value="DUF3619"/>
    <property type="match status" value="1"/>
</dbReference>
<proteinExistence type="predicted"/>
<feature type="transmembrane region" description="Helical" evidence="1">
    <location>
        <begin position="73"/>
        <end position="94"/>
    </location>
</feature>